<sequence>MTASRLLRHWFTRLVAPNRLIREKYEHFKELLDSDARALDLIADLEAPIYGYDPADVARIRVLTGQLVEAVRAMTTSLYDMNPHAYADLPAALERIATEISVLVTQPPLDFGPPYVLSLDEAADHPGQVGGKASNLSIVRRNGVATPPGFVITASAFARYLRDNDLEKEIEKRFEDVSLSNNDAIVRVTGELQELILAAKVPTDIADEILRAVEDLNLGDRNLAVRSSALAEDGDITFAGQYASELDVPPSEVLTAYKRVLAGKYCPRALAYRIRHGLTDNDTAMAALVLPMVAASAAGVVYTFDPACAAVGGKAIGVYVVGGLAAELVDGSATPGKHYLTREPEPSILMGCVCESSAAVSDEVLCELGKRTMHLESVFGQPQDVEWAYGPDGLTILQSRPLQQEQDREVFSPEEISTAIELISELDCASPGAACGPVHHVSTGADFRGIPKGSVVVTSTLRPALSQFLDRIAAIVAGSGSRASHLASVARERGVPVVVGCESGVLEDGAVVTVDAAAGKIFDRCLPTIMARNLAAEKTHAQVRAENQELAACSVRLSLLDPEGDNFTPQGCLSLHDLVRFCHEKSVAEMFSLVERGGRGLGRSRLLETSLPLVMYVLDLGDGLAPEAGEKGPVDVAALACIPLRSLWAGLADERVAWDESQLHVDWEAFDRVSAGIFSKDSRILASYSIIASEYMHLNIRFGYHFSIVDSLCGDLPGANYIKFRFKGGGAALSQRMNRLVFVRQVLEHFGYETAIKGDMLDASYMRMPAAETAHALNVLGLVLAVTRLMDVKLADSAEARSEASLFLQRFFPEENA</sequence>
<organism evidence="17 18">
    <name type="scientific">Desulfomicrobium apsheronum</name>
    <dbReference type="NCBI Taxonomy" id="52560"/>
    <lineage>
        <taxon>Bacteria</taxon>
        <taxon>Pseudomonadati</taxon>
        <taxon>Thermodesulfobacteriota</taxon>
        <taxon>Desulfovibrionia</taxon>
        <taxon>Desulfovibrionales</taxon>
        <taxon>Desulfomicrobiaceae</taxon>
        <taxon>Desulfomicrobium</taxon>
    </lineage>
</organism>
<dbReference type="InterPro" id="IPR006319">
    <property type="entry name" value="PEP_synth"/>
</dbReference>
<dbReference type="EMBL" id="FORX01000005">
    <property type="protein sequence ID" value="SFJ68039.1"/>
    <property type="molecule type" value="Genomic_DNA"/>
</dbReference>
<evidence type="ECO:0000256" key="5">
    <source>
        <dbReference type="ARBA" id="ARBA00011996"/>
    </source>
</evidence>
<dbReference type="InterPro" id="IPR008279">
    <property type="entry name" value="PEP-util_enz_mobile_dom"/>
</dbReference>
<accession>A0A1I3TCC6</accession>
<dbReference type="Gene3D" id="3.30.470.20">
    <property type="entry name" value="ATP-grasp fold, B domain"/>
    <property type="match status" value="1"/>
</dbReference>
<evidence type="ECO:0000256" key="13">
    <source>
        <dbReference type="ARBA" id="ARBA00033470"/>
    </source>
</evidence>
<dbReference type="UniPathway" id="UPA00138"/>
<comment type="function">
    <text evidence="2">Catalyzes the phosphorylation of pyruvate to phosphoenolpyruvate.</text>
</comment>
<dbReference type="OrthoDB" id="9760711at2"/>
<comment type="pathway">
    <text evidence="3">Carbohydrate biosynthesis; gluconeogenesis.</text>
</comment>
<feature type="domain" description="Pyruvate phosphate dikinase AMP/ATP-binding" evidence="16">
    <location>
        <begin position="128"/>
        <end position="349"/>
    </location>
</feature>
<evidence type="ECO:0000259" key="15">
    <source>
        <dbReference type="Pfam" id="PF00391"/>
    </source>
</evidence>
<dbReference type="GO" id="GO:0005524">
    <property type="term" value="F:ATP binding"/>
    <property type="evidence" value="ECO:0007669"/>
    <property type="project" value="UniProtKB-KW"/>
</dbReference>
<keyword evidence="8" id="KW-0479">Metal-binding</keyword>
<evidence type="ECO:0000256" key="11">
    <source>
        <dbReference type="ARBA" id="ARBA00022840"/>
    </source>
</evidence>
<dbReference type="GO" id="GO:0008986">
    <property type="term" value="F:pyruvate, water dikinase activity"/>
    <property type="evidence" value="ECO:0007669"/>
    <property type="project" value="UniProtKB-EC"/>
</dbReference>
<dbReference type="PANTHER" id="PTHR43030:SF1">
    <property type="entry name" value="PHOSPHOENOLPYRUVATE SYNTHASE"/>
    <property type="match status" value="1"/>
</dbReference>
<comment type="cofactor">
    <cofactor evidence="1">
        <name>Mg(2+)</name>
        <dbReference type="ChEBI" id="CHEBI:18420"/>
    </cofactor>
</comment>
<dbReference type="Gene3D" id="3.50.30.10">
    <property type="entry name" value="Phosphohistidine domain"/>
    <property type="match status" value="1"/>
</dbReference>
<dbReference type="InterPro" id="IPR013815">
    <property type="entry name" value="ATP_grasp_subdomain_1"/>
</dbReference>
<feature type="domain" description="Pyruvate phosphate dikinase AMP/ATP-binding" evidence="16">
    <location>
        <begin position="358"/>
        <end position="410"/>
    </location>
</feature>
<dbReference type="Pfam" id="PF01326">
    <property type="entry name" value="PPDK_N"/>
    <property type="match status" value="2"/>
</dbReference>
<keyword evidence="17" id="KW-0670">Pyruvate</keyword>
<reference evidence="18" key="1">
    <citation type="submission" date="2016-10" db="EMBL/GenBank/DDBJ databases">
        <authorList>
            <person name="Varghese N."/>
            <person name="Submissions S."/>
        </authorList>
    </citation>
    <scope>NUCLEOTIDE SEQUENCE [LARGE SCALE GENOMIC DNA]</scope>
    <source>
        <strain evidence="18">DSM 5918</strain>
    </source>
</reference>
<dbReference type="Pfam" id="PF00391">
    <property type="entry name" value="PEP-utilizers"/>
    <property type="match status" value="1"/>
</dbReference>
<evidence type="ECO:0000313" key="17">
    <source>
        <dbReference type="EMBL" id="SFJ68039.1"/>
    </source>
</evidence>
<keyword evidence="11" id="KW-0067">ATP-binding</keyword>
<dbReference type="Proteomes" id="UP000198635">
    <property type="component" value="Unassembled WGS sequence"/>
</dbReference>
<dbReference type="GO" id="GO:0006094">
    <property type="term" value="P:gluconeogenesis"/>
    <property type="evidence" value="ECO:0007669"/>
    <property type="project" value="UniProtKB-UniPathway"/>
</dbReference>
<dbReference type="GO" id="GO:0046872">
    <property type="term" value="F:metal ion binding"/>
    <property type="evidence" value="ECO:0007669"/>
    <property type="project" value="UniProtKB-KW"/>
</dbReference>
<dbReference type="SUPFAM" id="SSF56059">
    <property type="entry name" value="Glutathione synthetase ATP-binding domain-like"/>
    <property type="match status" value="1"/>
</dbReference>
<evidence type="ECO:0000313" key="18">
    <source>
        <dbReference type="Proteomes" id="UP000198635"/>
    </source>
</evidence>
<keyword evidence="18" id="KW-1185">Reference proteome</keyword>
<evidence type="ECO:0000256" key="6">
    <source>
        <dbReference type="ARBA" id="ARBA00021623"/>
    </source>
</evidence>
<evidence type="ECO:0000256" key="10">
    <source>
        <dbReference type="ARBA" id="ARBA00022777"/>
    </source>
</evidence>
<dbReference type="Gene3D" id="3.30.1490.20">
    <property type="entry name" value="ATP-grasp fold, A domain"/>
    <property type="match status" value="1"/>
</dbReference>
<name>A0A1I3TCC6_9BACT</name>
<feature type="domain" description="PEP-utilising enzyme mobile" evidence="15">
    <location>
        <begin position="450"/>
        <end position="519"/>
    </location>
</feature>
<dbReference type="RefSeq" id="WP_092373653.1">
    <property type="nucleotide sequence ID" value="NZ_FORX01000005.1"/>
</dbReference>
<evidence type="ECO:0000259" key="16">
    <source>
        <dbReference type="Pfam" id="PF01326"/>
    </source>
</evidence>
<evidence type="ECO:0000256" key="4">
    <source>
        <dbReference type="ARBA" id="ARBA00007837"/>
    </source>
</evidence>
<comment type="catalytic activity">
    <reaction evidence="14">
        <text>pyruvate + ATP + H2O = phosphoenolpyruvate + AMP + phosphate + 2 H(+)</text>
        <dbReference type="Rhea" id="RHEA:11364"/>
        <dbReference type="ChEBI" id="CHEBI:15361"/>
        <dbReference type="ChEBI" id="CHEBI:15377"/>
        <dbReference type="ChEBI" id="CHEBI:15378"/>
        <dbReference type="ChEBI" id="CHEBI:30616"/>
        <dbReference type="ChEBI" id="CHEBI:43474"/>
        <dbReference type="ChEBI" id="CHEBI:58702"/>
        <dbReference type="ChEBI" id="CHEBI:456215"/>
        <dbReference type="EC" id="2.7.9.2"/>
    </reaction>
</comment>
<evidence type="ECO:0000256" key="9">
    <source>
        <dbReference type="ARBA" id="ARBA00022741"/>
    </source>
</evidence>
<dbReference type="PANTHER" id="PTHR43030">
    <property type="entry name" value="PHOSPHOENOLPYRUVATE SYNTHASE"/>
    <property type="match status" value="1"/>
</dbReference>
<gene>
    <name evidence="17" type="ORF">SAMN04488082_105157</name>
</gene>
<evidence type="ECO:0000256" key="1">
    <source>
        <dbReference type="ARBA" id="ARBA00001946"/>
    </source>
</evidence>
<evidence type="ECO:0000256" key="8">
    <source>
        <dbReference type="ARBA" id="ARBA00022723"/>
    </source>
</evidence>
<dbReference type="EC" id="2.7.9.2" evidence="5"/>
<evidence type="ECO:0000256" key="14">
    <source>
        <dbReference type="ARBA" id="ARBA00047700"/>
    </source>
</evidence>
<evidence type="ECO:0000256" key="3">
    <source>
        <dbReference type="ARBA" id="ARBA00004742"/>
    </source>
</evidence>
<evidence type="ECO:0000256" key="12">
    <source>
        <dbReference type="ARBA" id="ARBA00022842"/>
    </source>
</evidence>
<dbReference type="SUPFAM" id="SSF52009">
    <property type="entry name" value="Phosphohistidine domain"/>
    <property type="match status" value="1"/>
</dbReference>
<evidence type="ECO:0000256" key="2">
    <source>
        <dbReference type="ARBA" id="ARBA00002988"/>
    </source>
</evidence>
<keyword evidence="9" id="KW-0547">Nucleotide-binding</keyword>
<protein>
    <recommendedName>
        <fullName evidence="6">Phosphoenolpyruvate synthase</fullName>
        <ecNumber evidence="5">2.7.9.2</ecNumber>
    </recommendedName>
    <alternativeName>
        <fullName evidence="13">Pyruvate, water dikinase</fullName>
    </alternativeName>
</protein>
<dbReference type="InterPro" id="IPR002192">
    <property type="entry name" value="PPDK_AMP/ATP-bd"/>
</dbReference>
<comment type="similarity">
    <text evidence="4">Belongs to the PEP-utilizing enzyme family.</text>
</comment>
<keyword evidence="10 17" id="KW-0418">Kinase</keyword>
<dbReference type="STRING" id="52560.SAMN04488082_105157"/>
<dbReference type="AlphaFoldDB" id="A0A1I3TCC6"/>
<keyword evidence="12" id="KW-0460">Magnesium</keyword>
<dbReference type="InterPro" id="IPR036637">
    <property type="entry name" value="Phosphohistidine_dom_sf"/>
</dbReference>
<keyword evidence="7" id="KW-0808">Transferase</keyword>
<evidence type="ECO:0000256" key="7">
    <source>
        <dbReference type="ARBA" id="ARBA00022679"/>
    </source>
</evidence>
<proteinExistence type="inferred from homology"/>